<reference evidence="2" key="1">
    <citation type="journal article" date="2017" name="Parasit. Vectors">
        <title>Sialotranscriptomics of Rhipicephalus zambeziensis reveals intricate expression profiles of secretory proteins and suggests tight temporal transcriptional regulation during blood-feeding.</title>
        <authorList>
            <person name="de Castro M.H."/>
            <person name="de Klerk D."/>
            <person name="Pienaar R."/>
            <person name="Rees D.J.G."/>
            <person name="Mans B.J."/>
        </authorList>
    </citation>
    <scope>NUCLEOTIDE SEQUENCE</scope>
    <source>
        <tissue evidence="2">Salivary glands</tissue>
    </source>
</reference>
<dbReference type="AlphaFoldDB" id="A0A224YAA4"/>
<name>A0A224YAA4_9ACAR</name>
<keyword evidence="1" id="KW-0732">Signal</keyword>
<dbReference type="InterPro" id="IPR024079">
    <property type="entry name" value="MetalloPept_cat_dom_sf"/>
</dbReference>
<dbReference type="GO" id="GO:0008237">
    <property type="term" value="F:metallopeptidase activity"/>
    <property type="evidence" value="ECO:0007669"/>
    <property type="project" value="InterPro"/>
</dbReference>
<sequence>MWSLHLILLFACCMCDADSAPKPTRPLKFWWDYVQDNDTAKKIGVGVQVTAWILYDDAYKDVNKVPMNVGAAKPSANDKSATEHFNNLFKKVQHYFNNRSIMINITVFSVEENNNLSVHFEKGVSLDGYHTLENLTKYGDSKHAPNNTIFFLYTWGEKEGSKKFRGFVDFHNRHGPSRPGASEVATKGTFCTTNTSAAVIRHLAKNTNYWSTVKSMADIFGSPHFIAFTDKDREKMADRFSHCGKHTEEQDNISGSDILHC</sequence>
<evidence type="ECO:0000256" key="1">
    <source>
        <dbReference type="SAM" id="SignalP"/>
    </source>
</evidence>
<evidence type="ECO:0000313" key="2">
    <source>
        <dbReference type="EMBL" id="MAA11243.1"/>
    </source>
</evidence>
<feature type="chain" id="PRO_5012104020" evidence="1">
    <location>
        <begin position="20"/>
        <end position="261"/>
    </location>
</feature>
<accession>A0A224YAA4</accession>
<dbReference type="EMBL" id="GFPF01000097">
    <property type="protein sequence ID" value="MAA11243.1"/>
    <property type="molecule type" value="Transcribed_RNA"/>
</dbReference>
<proteinExistence type="predicted"/>
<organism evidence="2">
    <name type="scientific">Rhipicephalus zambeziensis</name>
    <dbReference type="NCBI Taxonomy" id="60191"/>
    <lineage>
        <taxon>Eukaryota</taxon>
        <taxon>Metazoa</taxon>
        <taxon>Ecdysozoa</taxon>
        <taxon>Arthropoda</taxon>
        <taxon>Chelicerata</taxon>
        <taxon>Arachnida</taxon>
        <taxon>Acari</taxon>
        <taxon>Parasitiformes</taxon>
        <taxon>Ixodida</taxon>
        <taxon>Ixodoidea</taxon>
        <taxon>Ixodidae</taxon>
        <taxon>Rhipicephalinae</taxon>
        <taxon>Rhipicephalus</taxon>
        <taxon>Rhipicephalus</taxon>
    </lineage>
</organism>
<dbReference type="Gene3D" id="3.40.390.10">
    <property type="entry name" value="Collagenase (Catalytic Domain)"/>
    <property type="match status" value="1"/>
</dbReference>
<feature type="signal peptide" evidence="1">
    <location>
        <begin position="1"/>
        <end position="19"/>
    </location>
</feature>
<protein>
    <submittedName>
        <fullName evidence="2">28 kDa Metastriate family member</fullName>
    </submittedName>
</protein>